<sequence>MRFCTALSALPPHTDDAPCRRLPRCSATYEQTTSEHGPTPCDRCLDVLAANPLGRVLFSVVYDSPARRSAAAPANLASFVFLDPAADEFYADPDDAAAVCVRILRAQAGATPHDRHLTRLIGELSTRSEDFRRRWAAHDVGVHRTGGKTLRHREVGELVLGFEQLHAGLGSLDRPVDLCRRACLTDRRAPSAAGGVDGHRDDGAALISRSRPNPA</sequence>
<reference evidence="3 4" key="1">
    <citation type="submission" date="2021-03" db="EMBL/GenBank/DDBJ databases">
        <title>Actinomadura violae sp. nov., isolated from lichen in Thailand.</title>
        <authorList>
            <person name="Kanchanasin P."/>
            <person name="Saeng-In P."/>
            <person name="Phongsopitanun W."/>
            <person name="Yuki M."/>
            <person name="Kudo T."/>
            <person name="Ohkuma M."/>
            <person name="Tanasupawat S."/>
        </authorList>
    </citation>
    <scope>NUCLEOTIDE SEQUENCE [LARGE SCALE GENOMIC DNA]</scope>
    <source>
        <strain evidence="3 4">LCR2-06</strain>
    </source>
</reference>
<name>A0ABS3S9X6_9ACTN</name>
<protein>
    <recommendedName>
        <fullName evidence="2">MmyB-like transcription regulator ligand binding domain-containing protein</fullName>
    </recommendedName>
</protein>
<keyword evidence="4" id="KW-1185">Reference proteome</keyword>
<feature type="domain" description="MmyB-like transcription regulator ligand binding" evidence="2">
    <location>
        <begin position="41"/>
        <end position="167"/>
    </location>
</feature>
<organism evidence="3 4">
    <name type="scientific">Actinomadura violacea</name>
    <dbReference type="NCBI Taxonomy" id="2819934"/>
    <lineage>
        <taxon>Bacteria</taxon>
        <taxon>Bacillati</taxon>
        <taxon>Actinomycetota</taxon>
        <taxon>Actinomycetes</taxon>
        <taxon>Streptosporangiales</taxon>
        <taxon>Thermomonosporaceae</taxon>
        <taxon>Actinomadura</taxon>
    </lineage>
</organism>
<evidence type="ECO:0000259" key="2">
    <source>
        <dbReference type="Pfam" id="PF17765"/>
    </source>
</evidence>
<comment type="caution">
    <text evidence="3">The sequence shown here is derived from an EMBL/GenBank/DDBJ whole genome shotgun (WGS) entry which is preliminary data.</text>
</comment>
<gene>
    <name evidence="3" type="ORF">J4709_48190</name>
</gene>
<feature type="region of interest" description="Disordered" evidence="1">
    <location>
        <begin position="189"/>
        <end position="215"/>
    </location>
</feature>
<evidence type="ECO:0000256" key="1">
    <source>
        <dbReference type="SAM" id="MobiDB-lite"/>
    </source>
</evidence>
<dbReference type="InterPro" id="IPR041413">
    <property type="entry name" value="MLTR_LBD"/>
</dbReference>
<accession>A0ABS3S9X6</accession>
<dbReference type="PANTHER" id="PTHR35010:SF2">
    <property type="entry name" value="BLL4672 PROTEIN"/>
    <property type="match status" value="1"/>
</dbReference>
<evidence type="ECO:0000313" key="4">
    <source>
        <dbReference type="Proteomes" id="UP000680206"/>
    </source>
</evidence>
<dbReference type="Gene3D" id="3.30.450.180">
    <property type="match status" value="1"/>
</dbReference>
<dbReference type="Pfam" id="PF17765">
    <property type="entry name" value="MLTR_LBD"/>
    <property type="match status" value="1"/>
</dbReference>
<evidence type="ECO:0000313" key="3">
    <source>
        <dbReference type="EMBL" id="MBO2465368.1"/>
    </source>
</evidence>
<dbReference type="EMBL" id="JAGEPF010000045">
    <property type="protein sequence ID" value="MBO2465368.1"/>
    <property type="molecule type" value="Genomic_DNA"/>
</dbReference>
<proteinExistence type="predicted"/>
<dbReference type="PANTHER" id="PTHR35010">
    <property type="entry name" value="BLL4672 PROTEIN-RELATED"/>
    <property type="match status" value="1"/>
</dbReference>
<dbReference type="Proteomes" id="UP000680206">
    <property type="component" value="Unassembled WGS sequence"/>
</dbReference>